<dbReference type="Proteomes" id="UP000248597">
    <property type="component" value="Unassembled WGS sequence"/>
</dbReference>
<evidence type="ECO:0000313" key="3">
    <source>
        <dbReference type="Proteomes" id="UP000248597"/>
    </source>
</evidence>
<comment type="caution">
    <text evidence="2">The sequence shown here is derived from an EMBL/GenBank/DDBJ whole genome shotgun (WGS) entry which is preliminary data.</text>
</comment>
<organism evidence="2 3">
    <name type="scientific">Sphingopyxis macrogoltabida</name>
    <name type="common">Sphingomonas macrogoltabidus</name>
    <dbReference type="NCBI Taxonomy" id="33050"/>
    <lineage>
        <taxon>Bacteria</taxon>
        <taxon>Pseudomonadati</taxon>
        <taxon>Pseudomonadota</taxon>
        <taxon>Alphaproteobacteria</taxon>
        <taxon>Sphingomonadales</taxon>
        <taxon>Sphingomonadaceae</taxon>
        <taxon>Sphingopyxis</taxon>
    </lineage>
</organism>
<gene>
    <name evidence="2" type="ORF">DI569_03410</name>
</gene>
<proteinExistence type="predicted"/>
<protein>
    <submittedName>
        <fullName evidence="2">Uncharacterized protein</fullName>
    </submittedName>
</protein>
<reference evidence="2 3" key="1">
    <citation type="submission" date="2017-08" db="EMBL/GenBank/DDBJ databases">
        <title>Infants hospitalized years apart are colonized by the same room-sourced microbial strains.</title>
        <authorList>
            <person name="Brooks B."/>
            <person name="Olm M.R."/>
            <person name="Firek B.A."/>
            <person name="Baker R."/>
            <person name="Thomas B.C."/>
            <person name="Morowitz M.J."/>
            <person name="Banfield J.F."/>
        </authorList>
    </citation>
    <scope>NUCLEOTIDE SEQUENCE [LARGE SCALE GENOMIC DNA]</scope>
    <source>
        <strain evidence="2">S2_005_003_R2_47</strain>
    </source>
</reference>
<keyword evidence="1" id="KW-0732">Signal</keyword>
<dbReference type="EMBL" id="QFPJ01000005">
    <property type="protein sequence ID" value="PZQ23775.1"/>
    <property type="molecule type" value="Genomic_DNA"/>
</dbReference>
<feature type="signal peptide" evidence="1">
    <location>
        <begin position="1"/>
        <end position="26"/>
    </location>
</feature>
<dbReference type="AlphaFoldDB" id="A0A2W5LAY0"/>
<sequence>MKASGQRWARAAGPAFAMAIALPCLTGCGDANGRPVATDIVAVAGRPAAPMAVQRLAAGFGRAVQHRHCQGMRHGGSASVWRRADVNGDGIADYLVSIDTLACYMHGQRVYSVFGAAVPWGLILSRGDTYVLEEFAHRADADPRLAIVDGRTAIVIADWDGRTGDRPYAAVAIGWDGAAMARLAYYDERGRRVKADGSPRGGQLAALAPDDGTITISERMWR</sequence>
<name>A0A2W5LAY0_SPHMC</name>
<evidence type="ECO:0000313" key="2">
    <source>
        <dbReference type="EMBL" id="PZQ23775.1"/>
    </source>
</evidence>
<accession>A0A2W5LAY0</accession>
<evidence type="ECO:0000256" key="1">
    <source>
        <dbReference type="SAM" id="SignalP"/>
    </source>
</evidence>
<feature type="chain" id="PRO_5016078439" evidence="1">
    <location>
        <begin position="27"/>
        <end position="222"/>
    </location>
</feature>